<dbReference type="OrthoDB" id="10264505at2759"/>
<keyword evidence="3" id="KW-1185">Reference proteome</keyword>
<dbReference type="EMBL" id="CAJPEV010001106">
    <property type="protein sequence ID" value="CAG0890765.1"/>
    <property type="molecule type" value="Genomic_DNA"/>
</dbReference>
<organism evidence="2">
    <name type="scientific">Darwinula stevensoni</name>
    <dbReference type="NCBI Taxonomy" id="69355"/>
    <lineage>
        <taxon>Eukaryota</taxon>
        <taxon>Metazoa</taxon>
        <taxon>Ecdysozoa</taxon>
        <taxon>Arthropoda</taxon>
        <taxon>Crustacea</taxon>
        <taxon>Oligostraca</taxon>
        <taxon>Ostracoda</taxon>
        <taxon>Podocopa</taxon>
        <taxon>Podocopida</taxon>
        <taxon>Darwinulocopina</taxon>
        <taxon>Darwinuloidea</taxon>
        <taxon>Darwinulidae</taxon>
        <taxon>Darwinula</taxon>
    </lineage>
</organism>
<feature type="domain" description="Thioredoxin" evidence="1">
    <location>
        <begin position="143"/>
        <end position="291"/>
    </location>
</feature>
<evidence type="ECO:0000313" key="2">
    <source>
        <dbReference type="EMBL" id="CAD7246340.1"/>
    </source>
</evidence>
<dbReference type="PANTHER" id="PTHR45672:SF2">
    <property type="entry name" value="PROTEIN DISULFIDE-ISOMERASE A5"/>
    <property type="match status" value="1"/>
</dbReference>
<dbReference type="GO" id="GO:0003756">
    <property type="term" value="F:protein disulfide isomerase activity"/>
    <property type="evidence" value="ECO:0007669"/>
    <property type="project" value="TreeGrafter"/>
</dbReference>
<dbReference type="PANTHER" id="PTHR45672">
    <property type="entry name" value="PROTEIN DISULFIDE-ISOMERASE C17H9.14C-RELATED"/>
    <property type="match status" value="1"/>
</dbReference>
<dbReference type="GO" id="GO:0005783">
    <property type="term" value="C:endoplasmic reticulum"/>
    <property type="evidence" value="ECO:0007669"/>
    <property type="project" value="TreeGrafter"/>
</dbReference>
<evidence type="ECO:0000259" key="1">
    <source>
        <dbReference type="PROSITE" id="PS51352"/>
    </source>
</evidence>
<dbReference type="PROSITE" id="PS51352">
    <property type="entry name" value="THIOREDOXIN_2"/>
    <property type="match status" value="1"/>
</dbReference>
<dbReference type="AlphaFoldDB" id="A0A7R8XFN9"/>
<dbReference type="SUPFAM" id="SSF52833">
    <property type="entry name" value="Thioredoxin-like"/>
    <property type="match status" value="1"/>
</dbReference>
<dbReference type="InterPro" id="IPR013766">
    <property type="entry name" value="Thioredoxin_domain"/>
</dbReference>
<accession>A0A7R8XFN9</accession>
<dbReference type="Gene3D" id="3.40.30.10">
    <property type="entry name" value="Glutaredoxin"/>
    <property type="match status" value="2"/>
</dbReference>
<dbReference type="InterPro" id="IPR051063">
    <property type="entry name" value="PDI"/>
</dbReference>
<reference evidence="2" key="1">
    <citation type="submission" date="2020-11" db="EMBL/GenBank/DDBJ databases">
        <authorList>
            <person name="Tran Van P."/>
        </authorList>
    </citation>
    <scope>NUCLEOTIDE SEQUENCE</scope>
</reference>
<sequence length="291" mass="32849">MRVEETLRIRLTIRGPREPRELSPQPPAGRCLDTPTKGTDRVWCLCRADAFFLWIPSRIKVVGLHVLSMVVAGPSKGNVEEVNDIKELKKILRTKKNILILFSKSSKDAQGVLKICEEVAETIYGSGSILHIDCGKAEVKKLCKKLKAEPDSILLKHFKDGEYHKDYDRQLTTSSMIQFMRDPTGDRPWEEESSAKDIKHLHNSQALTKVLEKEGKQKGVMVMFYAPWCGFCKKMKPDFAAAASELKGEAIMAAMDVTRPENSQASKLYNITAFPTLIYFELVSPLGRFMD</sequence>
<gene>
    <name evidence="2" type="ORF">DSTB1V02_LOCUS6191</name>
</gene>
<dbReference type="GO" id="GO:0006457">
    <property type="term" value="P:protein folding"/>
    <property type="evidence" value="ECO:0007669"/>
    <property type="project" value="TreeGrafter"/>
</dbReference>
<dbReference type="EMBL" id="LR900623">
    <property type="protein sequence ID" value="CAD7246340.1"/>
    <property type="molecule type" value="Genomic_DNA"/>
</dbReference>
<name>A0A7R8XFN9_9CRUS</name>
<protein>
    <recommendedName>
        <fullName evidence="1">Thioredoxin domain-containing protein</fullName>
    </recommendedName>
</protein>
<evidence type="ECO:0000313" key="3">
    <source>
        <dbReference type="Proteomes" id="UP000677054"/>
    </source>
</evidence>
<dbReference type="InterPro" id="IPR036249">
    <property type="entry name" value="Thioredoxin-like_sf"/>
</dbReference>
<dbReference type="Proteomes" id="UP000677054">
    <property type="component" value="Unassembled WGS sequence"/>
</dbReference>
<dbReference type="PRINTS" id="PR00421">
    <property type="entry name" value="THIOREDOXIN"/>
</dbReference>
<dbReference type="Pfam" id="PF00085">
    <property type="entry name" value="Thioredoxin"/>
    <property type="match status" value="1"/>
</dbReference>
<proteinExistence type="predicted"/>